<feature type="transmembrane region" description="Helical" evidence="6">
    <location>
        <begin position="107"/>
        <end position="132"/>
    </location>
</feature>
<feature type="transmembrane region" description="Helical" evidence="6">
    <location>
        <begin position="51"/>
        <end position="69"/>
    </location>
</feature>
<dbReference type="PANTHER" id="PTHR37422:SF13">
    <property type="entry name" value="LIPOPOLYSACCHARIDE BIOSYNTHESIS PROTEIN PA4999-RELATED"/>
    <property type="match status" value="1"/>
</dbReference>
<evidence type="ECO:0000256" key="2">
    <source>
        <dbReference type="ARBA" id="ARBA00022692"/>
    </source>
</evidence>
<proteinExistence type="predicted"/>
<feature type="transmembrane region" description="Helical" evidence="6">
    <location>
        <begin position="352"/>
        <end position="372"/>
    </location>
</feature>
<feature type="domain" description="O-antigen ligase-related" evidence="7">
    <location>
        <begin position="180"/>
        <end position="329"/>
    </location>
</feature>
<feature type="region of interest" description="Disordered" evidence="5">
    <location>
        <begin position="395"/>
        <end position="439"/>
    </location>
</feature>
<accession>A0A330L2B7</accession>
<sequence>MLIAFALLIVALLAKDATPLGDRFVLRALSEGTALVVGGGWLALSGGRIFNRWHLVLGLYFAALVFAIPQVASPWFVSLQVLALAAILLFALAFLDAAKLDVRQPLLVARTMLIALTVVCLVSLLLRVWYPAFTFEQTFEGPRFRGVFSKPAMMGAASGLLLGLCLFVPWHWSIRAVGIAASLPCLFLTGSRTFWVAAVVSMGAMGIRYVRWSRTFVPMVAALIVAVLCLGIVVGTQVTSEQRAKIFRQGSLENLSGRTAMWTQALERYWEHPWLGYGFTAGGVVLSESGWRGTGSASSNSPSQGAVTLHNGYVQALLDSGGIGAALYVAVIVSALLCFLRYDGAKQYAAEFYCLLFLAIANLGETVIFGAAVLHGVWFWYVTVLALTLPSLASPVSSPVQADSLNRETPLEVETERVSSPATPEPRRFPLVQSREAWR</sequence>
<dbReference type="Pfam" id="PF04932">
    <property type="entry name" value="Wzy_C"/>
    <property type="match status" value="1"/>
</dbReference>
<dbReference type="PANTHER" id="PTHR37422">
    <property type="entry name" value="TEICHURONIC ACID BIOSYNTHESIS PROTEIN TUAE"/>
    <property type="match status" value="1"/>
</dbReference>
<dbReference type="OrthoDB" id="4391260at2"/>
<name>A0A330L2B7_9BACT</name>
<keyword evidence="4 6" id="KW-0472">Membrane</keyword>
<feature type="transmembrane region" description="Helical" evidence="6">
    <location>
        <begin position="313"/>
        <end position="340"/>
    </location>
</feature>
<evidence type="ECO:0000256" key="4">
    <source>
        <dbReference type="ARBA" id="ARBA00023136"/>
    </source>
</evidence>
<evidence type="ECO:0000313" key="9">
    <source>
        <dbReference type="Proteomes" id="UP000248168"/>
    </source>
</evidence>
<feature type="transmembrane region" description="Helical" evidence="6">
    <location>
        <begin position="75"/>
        <end position="95"/>
    </location>
</feature>
<feature type="transmembrane region" description="Helical" evidence="6">
    <location>
        <begin position="378"/>
        <end position="397"/>
    </location>
</feature>
<feature type="transmembrane region" description="Helical" evidence="6">
    <location>
        <begin position="216"/>
        <end position="238"/>
    </location>
</feature>
<evidence type="ECO:0000256" key="6">
    <source>
        <dbReference type="SAM" id="Phobius"/>
    </source>
</evidence>
<dbReference type="AlphaFoldDB" id="A0A330L2B7"/>
<dbReference type="RefSeq" id="WP_121987605.1">
    <property type="nucleotide sequence ID" value="NZ_OUNR01000001.1"/>
</dbReference>
<evidence type="ECO:0000256" key="5">
    <source>
        <dbReference type="SAM" id="MobiDB-lite"/>
    </source>
</evidence>
<comment type="subcellular location">
    <subcellularLocation>
        <location evidence="1">Membrane</location>
        <topology evidence="1">Multi-pass membrane protein</topology>
    </subcellularLocation>
</comment>
<dbReference type="Proteomes" id="UP000248168">
    <property type="component" value="Unassembled WGS sequence"/>
</dbReference>
<protein>
    <recommendedName>
        <fullName evidence="7">O-antigen ligase-related domain-containing protein</fullName>
    </recommendedName>
</protein>
<feature type="compositionally biased region" description="Basic and acidic residues" evidence="5">
    <location>
        <begin position="405"/>
        <end position="417"/>
    </location>
</feature>
<dbReference type="GO" id="GO:0016020">
    <property type="term" value="C:membrane"/>
    <property type="evidence" value="ECO:0007669"/>
    <property type="project" value="UniProtKB-SubCell"/>
</dbReference>
<reference evidence="9" key="1">
    <citation type="submission" date="2018-04" db="EMBL/GenBank/DDBJ databases">
        <authorList>
            <person name="Lucker S."/>
            <person name="Sakoula D."/>
        </authorList>
    </citation>
    <scope>NUCLEOTIDE SEQUENCE [LARGE SCALE GENOMIC DNA]</scope>
</reference>
<keyword evidence="3 6" id="KW-1133">Transmembrane helix</keyword>
<keyword evidence="9" id="KW-1185">Reference proteome</keyword>
<feature type="transmembrane region" description="Helical" evidence="6">
    <location>
        <begin position="274"/>
        <end position="293"/>
    </location>
</feature>
<dbReference type="EMBL" id="OUNR01000001">
    <property type="protein sequence ID" value="SPP62992.1"/>
    <property type="molecule type" value="Genomic_DNA"/>
</dbReference>
<dbReference type="InParanoid" id="A0A330L2B7"/>
<feature type="transmembrane region" description="Helical" evidence="6">
    <location>
        <begin position="152"/>
        <end position="172"/>
    </location>
</feature>
<evidence type="ECO:0000256" key="1">
    <source>
        <dbReference type="ARBA" id="ARBA00004141"/>
    </source>
</evidence>
<evidence type="ECO:0000256" key="3">
    <source>
        <dbReference type="ARBA" id="ARBA00022989"/>
    </source>
</evidence>
<keyword evidence="2 6" id="KW-0812">Transmembrane</keyword>
<evidence type="ECO:0000313" key="8">
    <source>
        <dbReference type="EMBL" id="SPP62992.1"/>
    </source>
</evidence>
<evidence type="ECO:0000259" key="7">
    <source>
        <dbReference type="Pfam" id="PF04932"/>
    </source>
</evidence>
<dbReference type="InterPro" id="IPR051533">
    <property type="entry name" value="WaaL-like"/>
</dbReference>
<organism evidence="8 9">
    <name type="scientific">Nitrospira lenta</name>
    <dbReference type="NCBI Taxonomy" id="1436998"/>
    <lineage>
        <taxon>Bacteria</taxon>
        <taxon>Pseudomonadati</taxon>
        <taxon>Nitrospirota</taxon>
        <taxon>Nitrospiria</taxon>
        <taxon>Nitrospirales</taxon>
        <taxon>Nitrospiraceae</taxon>
        <taxon>Nitrospira</taxon>
    </lineage>
</organism>
<gene>
    <name evidence="8" type="ORF">NITLEN_10078</name>
</gene>
<feature type="transmembrane region" description="Helical" evidence="6">
    <location>
        <begin position="24"/>
        <end position="44"/>
    </location>
</feature>
<dbReference type="InterPro" id="IPR007016">
    <property type="entry name" value="O-antigen_ligase-rel_domated"/>
</dbReference>